<reference evidence="8" key="2">
    <citation type="submission" date="2015-03" db="UniProtKB">
        <authorList>
            <consortium name="EnsemblPlants"/>
        </authorList>
    </citation>
    <scope>IDENTIFICATION</scope>
</reference>
<dbReference type="GO" id="GO:0006629">
    <property type="term" value="P:lipid metabolic process"/>
    <property type="evidence" value="ECO:0007669"/>
    <property type="project" value="InterPro"/>
</dbReference>
<feature type="domain" description="GP-PDE" evidence="7">
    <location>
        <begin position="161"/>
        <end position="262"/>
    </location>
</feature>
<comment type="catalytic activity">
    <reaction evidence="5">
        <text>a sn-glycero-3-phosphodiester + H2O = an alcohol + sn-glycerol 3-phosphate + H(+)</text>
        <dbReference type="Rhea" id="RHEA:12969"/>
        <dbReference type="ChEBI" id="CHEBI:15377"/>
        <dbReference type="ChEBI" id="CHEBI:15378"/>
        <dbReference type="ChEBI" id="CHEBI:30879"/>
        <dbReference type="ChEBI" id="CHEBI:57597"/>
        <dbReference type="ChEBI" id="CHEBI:83408"/>
        <dbReference type="EC" id="3.1.4.46"/>
    </reaction>
</comment>
<feature type="region of interest" description="Disordered" evidence="6">
    <location>
        <begin position="1"/>
        <end position="32"/>
    </location>
</feature>
<dbReference type="OMA" id="MMAQNFL"/>
<dbReference type="eggNOG" id="KOG2258">
    <property type="taxonomic scope" value="Eukaryota"/>
</dbReference>
<evidence type="ECO:0000313" key="9">
    <source>
        <dbReference type="Proteomes" id="UP000032141"/>
    </source>
</evidence>
<evidence type="ECO:0000259" key="7">
    <source>
        <dbReference type="PROSITE" id="PS51704"/>
    </source>
</evidence>
<accession>A0A0D3ANF7</accession>
<evidence type="ECO:0000256" key="2">
    <source>
        <dbReference type="ARBA" id="ARBA00022729"/>
    </source>
</evidence>
<organism evidence="8 9">
    <name type="scientific">Brassica oleracea var. oleracea</name>
    <dbReference type="NCBI Taxonomy" id="109376"/>
    <lineage>
        <taxon>Eukaryota</taxon>
        <taxon>Viridiplantae</taxon>
        <taxon>Streptophyta</taxon>
        <taxon>Embryophyta</taxon>
        <taxon>Tracheophyta</taxon>
        <taxon>Spermatophyta</taxon>
        <taxon>Magnoliopsida</taxon>
        <taxon>eudicotyledons</taxon>
        <taxon>Gunneridae</taxon>
        <taxon>Pentapetalae</taxon>
        <taxon>rosids</taxon>
        <taxon>malvids</taxon>
        <taxon>Brassicales</taxon>
        <taxon>Brassicaceae</taxon>
        <taxon>Brassiceae</taxon>
        <taxon>Brassica</taxon>
    </lineage>
</organism>
<protein>
    <recommendedName>
        <fullName evidence="1">glycerophosphodiester phosphodiesterase</fullName>
        <ecNumber evidence="1">3.1.4.46</ecNumber>
    </recommendedName>
</protein>
<proteinExistence type="predicted"/>
<dbReference type="PROSITE" id="PS51704">
    <property type="entry name" value="GP_PDE"/>
    <property type="match status" value="2"/>
</dbReference>
<dbReference type="Gene3D" id="3.20.20.190">
    <property type="entry name" value="Phosphatidylinositol (PI) phosphodiesterase"/>
    <property type="match status" value="2"/>
</dbReference>
<feature type="domain" description="GP-PDE" evidence="7">
    <location>
        <begin position="1"/>
        <end position="158"/>
    </location>
</feature>
<dbReference type="STRING" id="109376.A0A0D3ANF7"/>
<dbReference type="HOGENOM" id="CLU_1063004_0_0_1"/>
<dbReference type="SUPFAM" id="SSF51695">
    <property type="entry name" value="PLC-like phosphodiesterases"/>
    <property type="match status" value="2"/>
</dbReference>
<keyword evidence="2" id="KW-0732">Signal</keyword>
<reference evidence="8 9" key="1">
    <citation type="journal article" date="2014" name="Genome Biol.">
        <title>Transcriptome and methylome profiling reveals relics of genome dominance in the mesopolyploid Brassica oleracea.</title>
        <authorList>
            <person name="Parkin I.A."/>
            <person name="Koh C."/>
            <person name="Tang H."/>
            <person name="Robinson S.J."/>
            <person name="Kagale S."/>
            <person name="Clarke W.E."/>
            <person name="Town C.D."/>
            <person name="Nixon J."/>
            <person name="Krishnakumar V."/>
            <person name="Bidwell S.L."/>
            <person name="Denoeud F."/>
            <person name="Belcram H."/>
            <person name="Links M.G."/>
            <person name="Just J."/>
            <person name="Clarke C."/>
            <person name="Bender T."/>
            <person name="Huebert T."/>
            <person name="Mason A.S."/>
            <person name="Pires J.C."/>
            <person name="Barker G."/>
            <person name="Moore J."/>
            <person name="Walley P.G."/>
            <person name="Manoli S."/>
            <person name="Batley J."/>
            <person name="Edwards D."/>
            <person name="Nelson M.N."/>
            <person name="Wang X."/>
            <person name="Paterson A.H."/>
            <person name="King G."/>
            <person name="Bancroft I."/>
            <person name="Chalhoub B."/>
            <person name="Sharpe A.G."/>
        </authorList>
    </citation>
    <scope>NUCLEOTIDE SEQUENCE</scope>
    <source>
        <strain evidence="8 9">cv. TO1000</strain>
    </source>
</reference>
<evidence type="ECO:0000256" key="3">
    <source>
        <dbReference type="ARBA" id="ARBA00022798"/>
    </source>
</evidence>
<dbReference type="InterPro" id="IPR017946">
    <property type="entry name" value="PLC-like_Pdiesterase_TIM-brl"/>
</dbReference>
<dbReference type="EnsemblPlants" id="Bo2g055120.1">
    <property type="protein sequence ID" value="Bo2g055120.1"/>
    <property type="gene ID" value="Bo2g055120"/>
</dbReference>
<dbReference type="Pfam" id="PF03009">
    <property type="entry name" value="GDPD"/>
    <property type="match status" value="1"/>
</dbReference>
<dbReference type="InterPro" id="IPR030395">
    <property type="entry name" value="GP_PDE_dom"/>
</dbReference>
<dbReference type="AlphaFoldDB" id="A0A0D3ANF7"/>
<dbReference type="PANTHER" id="PTHR43620:SF24">
    <property type="entry name" value="GLYCEROPHOSPHODIESTER PHOSPHODIESTERASE"/>
    <property type="match status" value="1"/>
</dbReference>
<evidence type="ECO:0000256" key="4">
    <source>
        <dbReference type="ARBA" id="ARBA00022801"/>
    </source>
</evidence>
<dbReference type="Gramene" id="Bo2g055120.1">
    <property type="protein sequence ID" value="Bo2g055120.1"/>
    <property type="gene ID" value="Bo2g055120"/>
</dbReference>
<dbReference type="Proteomes" id="UP000032141">
    <property type="component" value="Chromosome C2"/>
</dbReference>
<evidence type="ECO:0000256" key="5">
    <source>
        <dbReference type="ARBA" id="ARBA00047512"/>
    </source>
</evidence>
<evidence type="ECO:0000256" key="6">
    <source>
        <dbReference type="SAM" id="MobiDB-lite"/>
    </source>
</evidence>
<keyword evidence="3" id="KW-0319">Glycerol metabolism</keyword>
<dbReference type="EC" id="3.1.4.46" evidence="1"/>
<sequence length="262" mass="28650">MPRDARSNNVSSRRPGEFDIPQGPKNRRPSPLRTKRWLGMMAQNFLGKEDFELTTKRTYGSILSNLTYVKTFASGILIPKSYILPLDDKQYLLPPTSLVQDAHKAGLQVYVSGFSNDVNIAYNYSSDPVSEYLSFVDNGDFSVGGILSDFPVTASASIVNFLVITKNGASGDYPGCTDLAYKKAIEDGADVIDCLVQMSSDGKPFCSSSIDLTQGTMVIQSPFRNGSAIIPEISSNAGIYTFSLTWPEVQSLTRKFPHLADS</sequence>
<name>A0A0D3ANF7_BRAOL</name>
<evidence type="ECO:0000256" key="1">
    <source>
        <dbReference type="ARBA" id="ARBA00012247"/>
    </source>
</evidence>
<keyword evidence="9" id="KW-1185">Reference proteome</keyword>
<evidence type="ECO:0000313" key="8">
    <source>
        <dbReference type="EnsemblPlants" id="Bo2g055120.1"/>
    </source>
</evidence>
<dbReference type="GO" id="GO:0006071">
    <property type="term" value="P:glycerol metabolic process"/>
    <property type="evidence" value="ECO:0007669"/>
    <property type="project" value="UniProtKB-KW"/>
</dbReference>
<dbReference type="GO" id="GO:0008889">
    <property type="term" value="F:glycerophosphodiester phosphodiesterase activity"/>
    <property type="evidence" value="ECO:0007669"/>
    <property type="project" value="UniProtKB-EC"/>
</dbReference>
<dbReference type="PANTHER" id="PTHR43620">
    <property type="entry name" value="GLYCEROPHOSPHORYL DIESTER PHOSPHODIESTERASE"/>
    <property type="match status" value="1"/>
</dbReference>
<keyword evidence="4" id="KW-0378">Hydrolase</keyword>